<organism evidence="1 2">
    <name type="scientific">Scomber scombrus</name>
    <name type="common">Atlantic mackerel</name>
    <name type="synonym">Scomber vernalis</name>
    <dbReference type="NCBI Taxonomy" id="13677"/>
    <lineage>
        <taxon>Eukaryota</taxon>
        <taxon>Metazoa</taxon>
        <taxon>Chordata</taxon>
        <taxon>Craniata</taxon>
        <taxon>Vertebrata</taxon>
        <taxon>Euteleostomi</taxon>
        <taxon>Actinopterygii</taxon>
        <taxon>Neopterygii</taxon>
        <taxon>Teleostei</taxon>
        <taxon>Neoteleostei</taxon>
        <taxon>Acanthomorphata</taxon>
        <taxon>Pelagiaria</taxon>
        <taxon>Scombriformes</taxon>
        <taxon>Scombridae</taxon>
        <taxon>Scomber</taxon>
    </lineage>
</organism>
<comment type="caution">
    <text evidence="1">The sequence shown here is derived from an EMBL/GenBank/DDBJ whole genome shotgun (WGS) entry which is preliminary data.</text>
</comment>
<dbReference type="EMBL" id="CAWUFR010000083">
    <property type="protein sequence ID" value="CAK6965440.1"/>
    <property type="molecule type" value="Genomic_DNA"/>
</dbReference>
<sequence length="190" mass="22061">MKPALYSGKRGAQKWIRLPWYTIGPSWRLARRSNNSRLLLLLLGLFSSHPPEVQARPTDFWCNRQERKRMEQRTFEDLKKDMLQQKHAEVLGALQVFQAWMATNQTTLQCQSSLLKKLQRQITNHLLIVNQIPKQIDAVVPSENTIQESTSQTRLKKVLDQYEKLIKVKLERLAKDLEGIICKVLPSATT</sequence>
<name>A0AAV1P2H8_SCOSC</name>
<proteinExistence type="predicted"/>
<reference evidence="1 2" key="1">
    <citation type="submission" date="2024-01" db="EMBL/GenBank/DDBJ databases">
        <authorList>
            <person name="Alioto T."/>
            <person name="Alioto T."/>
            <person name="Gomez Garrido J."/>
        </authorList>
    </citation>
    <scope>NUCLEOTIDE SEQUENCE [LARGE SCALE GENOMIC DNA]</scope>
</reference>
<protein>
    <submittedName>
        <fullName evidence="1">Uncharacterized protein LOC119490812 isoform X2</fullName>
    </submittedName>
</protein>
<dbReference type="AlphaFoldDB" id="A0AAV1P2H8"/>
<evidence type="ECO:0000313" key="1">
    <source>
        <dbReference type="EMBL" id="CAK6965440.1"/>
    </source>
</evidence>
<keyword evidence="2" id="KW-1185">Reference proteome</keyword>
<dbReference type="Gene3D" id="1.20.1250.10">
    <property type="match status" value="1"/>
</dbReference>
<accession>A0AAV1P2H8</accession>
<gene>
    <name evidence="1" type="ORF">FSCOSCO3_A006255</name>
</gene>
<dbReference type="InterPro" id="IPR009079">
    <property type="entry name" value="4_helix_cytokine-like_core"/>
</dbReference>
<dbReference type="Proteomes" id="UP001314229">
    <property type="component" value="Unassembled WGS sequence"/>
</dbReference>
<evidence type="ECO:0000313" key="2">
    <source>
        <dbReference type="Proteomes" id="UP001314229"/>
    </source>
</evidence>